<gene>
    <name evidence="9" type="primary">rfbB</name>
    <name evidence="9" type="ORF">KC675_03055</name>
</gene>
<sequence>MNILITGGAGFIGSNFTKYWADKYPDDNIVVYDKLTYAGNKENLKELFDNPKFSFVQGDIVDGELFEKAVVDHEINTIVHFAAETHVDRSIEGPEAFVQTNIMGTFRILEVLRKYPEIRFHHISTDEVFGELPLDDPNAKFSETTPYDPRSPYSASKAASDHLVRAYVNTYKIKATISNCSNNYGPYCFPEKLIPLTITRAINDQEIPVYGDGMQVRDWIHVDDHCIGVDLILEKGKLGETYILGGHGEKPNIFIIKEILKLLEKPESLIILVGDRKGHDKRYAMDFTKAKNELGFEPQKPLERRLEETVQWYVNNQNWWAPLKAEADRIAEGYLKNRI</sequence>
<dbReference type="Gene3D" id="3.40.50.720">
    <property type="entry name" value="NAD(P)-binding Rossmann-like Domain"/>
    <property type="match status" value="1"/>
</dbReference>
<comment type="similarity">
    <text evidence="3 7">Belongs to the NAD(P)-dependent epimerase/dehydratase family. dTDP-glucose dehydratase subfamily.</text>
</comment>
<evidence type="ECO:0000259" key="8">
    <source>
        <dbReference type="Pfam" id="PF16363"/>
    </source>
</evidence>
<dbReference type="InterPro" id="IPR016040">
    <property type="entry name" value="NAD(P)-bd_dom"/>
</dbReference>
<reference evidence="9" key="2">
    <citation type="journal article" date="2021" name="Microbiome">
        <title>Successional dynamics and alternative stable states in a saline activated sludge microbial community over 9 years.</title>
        <authorList>
            <person name="Wang Y."/>
            <person name="Ye J."/>
            <person name="Ju F."/>
            <person name="Liu L."/>
            <person name="Boyd J.A."/>
            <person name="Deng Y."/>
            <person name="Parks D.H."/>
            <person name="Jiang X."/>
            <person name="Yin X."/>
            <person name="Woodcroft B.J."/>
            <person name="Tyson G.W."/>
            <person name="Hugenholtz P."/>
            <person name="Polz M.F."/>
            <person name="Zhang T."/>
        </authorList>
    </citation>
    <scope>NUCLEOTIDE SEQUENCE</scope>
    <source>
        <strain evidence="9">HKST-UBA15</strain>
    </source>
</reference>
<feature type="domain" description="NAD(P)-binding" evidence="8">
    <location>
        <begin position="4"/>
        <end position="308"/>
    </location>
</feature>
<dbReference type="Proteomes" id="UP000745577">
    <property type="component" value="Unassembled WGS sequence"/>
</dbReference>
<evidence type="ECO:0000256" key="3">
    <source>
        <dbReference type="ARBA" id="ARBA00008178"/>
    </source>
</evidence>
<dbReference type="Pfam" id="PF16363">
    <property type="entry name" value="GDP_Man_Dehyd"/>
    <property type="match status" value="1"/>
</dbReference>
<dbReference type="AlphaFoldDB" id="A0A955I7Q5"/>
<proteinExistence type="inferred from homology"/>
<dbReference type="NCBIfam" id="TIGR01181">
    <property type="entry name" value="dTDP_gluc_dehyt"/>
    <property type="match status" value="1"/>
</dbReference>
<reference evidence="9" key="1">
    <citation type="submission" date="2020-04" db="EMBL/GenBank/DDBJ databases">
        <authorList>
            <person name="Zhang T."/>
        </authorList>
    </citation>
    <scope>NUCLEOTIDE SEQUENCE</scope>
    <source>
        <strain evidence="9">HKST-UBA15</strain>
    </source>
</reference>
<dbReference type="CDD" id="cd05246">
    <property type="entry name" value="dTDP_GD_SDR_e"/>
    <property type="match status" value="1"/>
</dbReference>
<dbReference type="FunFam" id="3.40.50.720:FF:000304">
    <property type="entry name" value="UDP-glucose 4,6-dehydratase"/>
    <property type="match status" value="1"/>
</dbReference>
<comment type="caution">
    <text evidence="9">The sequence shown here is derived from an EMBL/GenBank/DDBJ whole genome shotgun (WGS) entry which is preliminary data.</text>
</comment>
<keyword evidence="6 7" id="KW-0456">Lyase</keyword>
<name>A0A955I7Q5_9BACT</name>
<evidence type="ECO:0000256" key="5">
    <source>
        <dbReference type="ARBA" id="ARBA00023027"/>
    </source>
</evidence>
<evidence type="ECO:0000313" key="10">
    <source>
        <dbReference type="Proteomes" id="UP000745577"/>
    </source>
</evidence>
<evidence type="ECO:0000256" key="2">
    <source>
        <dbReference type="ARBA" id="ARBA00001911"/>
    </source>
</evidence>
<evidence type="ECO:0000256" key="1">
    <source>
        <dbReference type="ARBA" id="ARBA00001539"/>
    </source>
</evidence>
<keyword evidence="5" id="KW-0520">NAD</keyword>
<dbReference type="GO" id="GO:0009225">
    <property type="term" value="P:nucleotide-sugar metabolic process"/>
    <property type="evidence" value="ECO:0007669"/>
    <property type="project" value="InterPro"/>
</dbReference>
<evidence type="ECO:0000256" key="4">
    <source>
        <dbReference type="ARBA" id="ARBA00011990"/>
    </source>
</evidence>
<organism evidence="9 10">
    <name type="scientific">Candidatus Dojkabacteria bacterium</name>
    <dbReference type="NCBI Taxonomy" id="2099670"/>
    <lineage>
        <taxon>Bacteria</taxon>
        <taxon>Candidatus Dojkabacteria</taxon>
    </lineage>
</organism>
<evidence type="ECO:0000256" key="7">
    <source>
        <dbReference type="RuleBase" id="RU004473"/>
    </source>
</evidence>
<comment type="cofactor">
    <cofactor evidence="2 7">
        <name>NAD(+)</name>
        <dbReference type="ChEBI" id="CHEBI:57540"/>
    </cofactor>
</comment>
<comment type="catalytic activity">
    <reaction evidence="1 7">
        <text>dTDP-alpha-D-glucose = dTDP-4-dehydro-6-deoxy-alpha-D-glucose + H2O</text>
        <dbReference type="Rhea" id="RHEA:17221"/>
        <dbReference type="ChEBI" id="CHEBI:15377"/>
        <dbReference type="ChEBI" id="CHEBI:57477"/>
        <dbReference type="ChEBI" id="CHEBI:57649"/>
        <dbReference type="EC" id="4.2.1.46"/>
    </reaction>
</comment>
<dbReference type="GO" id="GO:0008460">
    <property type="term" value="F:dTDP-glucose 4,6-dehydratase activity"/>
    <property type="evidence" value="ECO:0007669"/>
    <property type="project" value="UniProtKB-EC"/>
</dbReference>
<dbReference type="SUPFAM" id="SSF51735">
    <property type="entry name" value="NAD(P)-binding Rossmann-fold domains"/>
    <property type="match status" value="1"/>
</dbReference>
<dbReference type="InterPro" id="IPR005888">
    <property type="entry name" value="dTDP_Gluc_deHydtase"/>
</dbReference>
<dbReference type="EC" id="4.2.1.46" evidence="4 7"/>
<evidence type="ECO:0000256" key="6">
    <source>
        <dbReference type="ARBA" id="ARBA00023239"/>
    </source>
</evidence>
<dbReference type="PANTHER" id="PTHR43000">
    <property type="entry name" value="DTDP-D-GLUCOSE 4,6-DEHYDRATASE-RELATED"/>
    <property type="match status" value="1"/>
</dbReference>
<evidence type="ECO:0000313" key="9">
    <source>
        <dbReference type="EMBL" id="MCA9380137.1"/>
    </source>
</evidence>
<accession>A0A955I7Q5</accession>
<dbReference type="Gene3D" id="3.90.25.10">
    <property type="entry name" value="UDP-galactose 4-epimerase, domain 1"/>
    <property type="match status" value="1"/>
</dbReference>
<dbReference type="InterPro" id="IPR036291">
    <property type="entry name" value="NAD(P)-bd_dom_sf"/>
</dbReference>
<protein>
    <recommendedName>
        <fullName evidence="4 7">dTDP-glucose 4,6-dehydratase</fullName>
        <ecNumber evidence="4 7">4.2.1.46</ecNumber>
    </recommendedName>
</protein>
<dbReference type="EMBL" id="JAGQLL010000033">
    <property type="protein sequence ID" value="MCA9380137.1"/>
    <property type="molecule type" value="Genomic_DNA"/>
</dbReference>